<name>A0A804MIW0_MAIZE</name>
<dbReference type="Proteomes" id="UP000007305">
    <property type="component" value="Chromosome 2"/>
</dbReference>
<reference evidence="1" key="3">
    <citation type="submission" date="2021-05" db="UniProtKB">
        <authorList>
            <consortium name="EnsemblPlants"/>
        </authorList>
    </citation>
    <scope>IDENTIFICATION</scope>
    <source>
        <strain evidence="1">cv. B73</strain>
    </source>
</reference>
<sequence>MMPTAIDPGLTEFWWIDTRAIPENVARRGVSEGTRKQCRHHREKAGIAFTADKSYGLWRIRSPLHCLPCRAVFFISSLPIVVPVGDPSVAEGDLHKL</sequence>
<accession>A0A804MIW0</accession>
<dbReference type="Gramene" id="Zm00001eb089210_T001">
    <property type="protein sequence ID" value="Zm00001eb089210_P001"/>
    <property type="gene ID" value="Zm00001eb089210"/>
</dbReference>
<keyword evidence="2" id="KW-1185">Reference proteome</keyword>
<dbReference type="AlphaFoldDB" id="A0A804MIW0"/>
<proteinExistence type="predicted"/>
<reference evidence="1" key="2">
    <citation type="submission" date="2019-07" db="EMBL/GenBank/DDBJ databases">
        <authorList>
            <person name="Seetharam A."/>
            <person name="Woodhouse M."/>
            <person name="Cannon E."/>
        </authorList>
    </citation>
    <scope>NUCLEOTIDE SEQUENCE [LARGE SCALE GENOMIC DNA]</scope>
    <source>
        <strain evidence="1">cv. B73</strain>
    </source>
</reference>
<dbReference type="EnsemblPlants" id="Zm00001eb089210_T001">
    <property type="protein sequence ID" value="Zm00001eb089210_P001"/>
    <property type="gene ID" value="Zm00001eb089210"/>
</dbReference>
<reference evidence="2" key="1">
    <citation type="submission" date="2015-12" db="EMBL/GenBank/DDBJ databases">
        <title>Update maize B73 reference genome by single molecule sequencing technologies.</title>
        <authorList>
            <consortium name="Maize Genome Sequencing Project"/>
            <person name="Ware D."/>
        </authorList>
    </citation>
    <scope>NUCLEOTIDE SEQUENCE [LARGE SCALE GENOMIC DNA]</scope>
    <source>
        <strain evidence="2">cv. B73</strain>
    </source>
</reference>
<organism evidence="1 2">
    <name type="scientific">Zea mays</name>
    <name type="common">Maize</name>
    <dbReference type="NCBI Taxonomy" id="4577"/>
    <lineage>
        <taxon>Eukaryota</taxon>
        <taxon>Viridiplantae</taxon>
        <taxon>Streptophyta</taxon>
        <taxon>Embryophyta</taxon>
        <taxon>Tracheophyta</taxon>
        <taxon>Spermatophyta</taxon>
        <taxon>Magnoliopsida</taxon>
        <taxon>Liliopsida</taxon>
        <taxon>Poales</taxon>
        <taxon>Poaceae</taxon>
        <taxon>PACMAD clade</taxon>
        <taxon>Panicoideae</taxon>
        <taxon>Andropogonodae</taxon>
        <taxon>Andropogoneae</taxon>
        <taxon>Tripsacinae</taxon>
        <taxon>Zea</taxon>
    </lineage>
</organism>
<evidence type="ECO:0000313" key="2">
    <source>
        <dbReference type="Proteomes" id="UP000007305"/>
    </source>
</evidence>
<evidence type="ECO:0000313" key="1">
    <source>
        <dbReference type="EnsemblPlants" id="Zm00001eb089210_P001"/>
    </source>
</evidence>
<protein>
    <submittedName>
        <fullName evidence="1">Uncharacterized protein</fullName>
    </submittedName>
</protein>
<dbReference type="InParanoid" id="A0A804MIW0"/>